<dbReference type="Proteomes" id="UP000001070">
    <property type="component" value="Unassembled WGS sequence"/>
</dbReference>
<gene>
    <name evidence="3" type="primary">Dgri\GH10201</name>
    <name evidence="3" type="ORF">Dgri_GH10201</name>
</gene>
<protein>
    <submittedName>
        <fullName evidence="3">GH10201</fullName>
    </submittedName>
</protein>
<feature type="compositionally biased region" description="Polar residues" evidence="1">
    <location>
        <begin position="528"/>
        <end position="545"/>
    </location>
</feature>
<dbReference type="PhylomeDB" id="B4JBK1"/>
<evidence type="ECO:0000256" key="2">
    <source>
        <dbReference type="SAM" id="Phobius"/>
    </source>
</evidence>
<reference evidence="3 4" key="1">
    <citation type="journal article" date="2007" name="Nature">
        <title>Evolution of genes and genomes on the Drosophila phylogeny.</title>
        <authorList>
            <consortium name="Drosophila 12 Genomes Consortium"/>
            <person name="Clark A.G."/>
            <person name="Eisen M.B."/>
            <person name="Smith D.R."/>
            <person name="Bergman C.M."/>
            <person name="Oliver B."/>
            <person name="Markow T.A."/>
            <person name="Kaufman T.C."/>
            <person name="Kellis M."/>
            <person name="Gelbart W."/>
            <person name="Iyer V.N."/>
            <person name="Pollard D.A."/>
            <person name="Sackton T.B."/>
            <person name="Larracuente A.M."/>
            <person name="Singh N.D."/>
            <person name="Abad J.P."/>
            <person name="Abt D.N."/>
            <person name="Adryan B."/>
            <person name="Aguade M."/>
            <person name="Akashi H."/>
            <person name="Anderson W.W."/>
            <person name="Aquadro C.F."/>
            <person name="Ardell D.H."/>
            <person name="Arguello R."/>
            <person name="Artieri C.G."/>
            <person name="Barbash D.A."/>
            <person name="Barker D."/>
            <person name="Barsanti P."/>
            <person name="Batterham P."/>
            <person name="Batzoglou S."/>
            <person name="Begun D."/>
            <person name="Bhutkar A."/>
            <person name="Blanco E."/>
            <person name="Bosak S.A."/>
            <person name="Bradley R.K."/>
            <person name="Brand A.D."/>
            <person name="Brent M.R."/>
            <person name="Brooks A.N."/>
            <person name="Brown R.H."/>
            <person name="Butlin R.K."/>
            <person name="Caggese C."/>
            <person name="Calvi B.R."/>
            <person name="Bernardo de Carvalho A."/>
            <person name="Caspi A."/>
            <person name="Castrezana S."/>
            <person name="Celniker S.E."/>
            <person name="Chang J.L."/>
            <person name="Chapple C."/>
            <person name="Chatterji S."/>
            <person name="Chinwalla A."/>
            <person name="Civetta A."/>
            <person name="Clifton S.W."/>
            <person name="Comeron J.M."/>
            <person name="Costello J.C."/>
            <person name="Coyne J.A."/>
            <person name="Daub J."/>
            <person name="David R.G."/>
            <person name="Delcher A.L."/>
            <person name="Delehaunty K."/>
            <person name="Do C.B."/>
            <person name="Ebling H."/>
            <person name="Edwards K."/>
            <person name="Eickbush T."/>
            <person name="Evans J.D."/>
            <person name="Filipski A."/>
            <person name="Findeiss S."/>
            <person name="Freyhult E."/>
            <person name="Fulton L."/>
            <person name="Fulton R."/>
            <person name="Garcia A.C."/>
            <person name="Gardiner A."/>
            <person name="Garfield D.A."/>
            <person name="Garvin B.E."/>
            <person name="Gibson G."/>
            <person name="Gilbert D."/>
            <person name="Gnerre S."/>
            <person name="Godfrey J."/>
            <person name="Good R."/>
            <person name="Gotea V."/>
            <person name="Gravely B."/>
            <person name="Greenberg A.J."/>
            <person name="Griffiths-Jones S."/>
            <person name="Gross S."/>
            <person name="Guigo R."/>
            <person name="Gustafson E.A."/>
            <person name="Haerty W."/>
            <person name="Hahn M.W."/>
            <person name="Halligan D.L."/>
            <person name="Halpern A.L."/>
            <person name="Halter G.M."/>
            <person name="Han M.V."/>
            <person name="Heger A."/>
            <person name="Hillier L."/>
            <person name="Hinrichs A.S."/>
            <person name="Holmes I."/>
            <person name="Hoskins R.A."/>
            <person name="Hubisz M.J."/>
            <person name="Hultmark D."/>
            <person name="Huntley M.A."/>
            <person name="Jaffe D.B."/>
            <person name="Jagadeeshan S."/>
            <person name="Jeck W.R."/>
            <person name="Johnson J."/>
            <person name="Jones C.D."/>
            <person name="Jordan W.C."/>
            <person name="Karpen G.H."/>
            <person name="Kataoka E."/>
            <person name="Keightley P.D."/>
            <person name="Kheradpour P."/>
            <person name="Kirkness E.F."/>
            <person name="Koerich L.B."/>
            <person name="Kristiansen K."/>
            <person name="Kudrna D."/>
            <person name="Kulathinal R.J."/>
            <person name="Kumar S."/>
            <person name="Kwok R."/>
            <person name="Lander E."/>
            <person name="Langley C.H."/>
            <person name="Lapoint R."/>
            <person name="Lazzaro B.P."/>
            <person name="Lee S.J."/>
            <person name="Levesque L."/>
            <person name="Li R."/>
            <person name="Lin C.F."/>
            <person name="Lin M.F."/>
            <person name="Lindblad-Toh K."/>
            <person name="Llopart A."/>
            <person name="Long M."/>
            <person name="Low L."/>
            <person name="Lozovsky E."/>
            <person name="Lu J."/>
            <person name="Luo M."/>
            <person name="Machado C.A."/>
            <person name="Makalowski W."/>
            <person name="Marzo M."/>
            <person name="Matsuda M."/>
            <person name="Matzkin L."/>
            <person name="McAllister B."/>
            <person name="McBride C.S."/>
            <person name="McKernan B."/>
            <person name="McKernan K."/>
            <person name="Mendez-Lago M."/>
            <person name="Minx P."/>
            <person name="Mollenhauer M.U."/>
            <person name="Montooth K."/>
            <person name="Mount S.M."/>
            <person name="Mu X."/>
            <person name="Myers E."/>
            <person name="Negre B."/>
            <person name="Newfeld S."/>
            <person name="Nielsen R."/>
            <person name="Noor M.A."/>
            <person name="O'Grady P."/>
            <person name="Pachter L."/>
            <person name="Papaceit M."/>
            <person name="Parisi M.J."/>
            <person name="Parisi M."/>
            <person name="Parts L."/>
            <person name="Pedersen J.S."/>
            <person name="Pesole G."/>
            <person name="Phillippy A.M."/>
            <person name="Ponting C.P."/>
            <person name="Pop M."/>
            <person name="Porcelli D."/>
            <person name="Powell J.R."/>
            <person name="Prohaska S."/>
            <person name="Pruitt K."/>
            <person name="Puig M."/>
            <person name="Quesneville H."/>
            <person name="Ram K.R."/>
            <person name="Rand D."/>
            <person name="Rasmussen M.D."/>
            <person name="Reed L.K."/>
            <person name="Reenan R."/>
            <person name="Reily A."/>
            <person name="Remington K.A."/>
            <person name="Rieger T.T."/>
            <person name="Ritchie M.G."/>
            <person name="Robin C."/>
            <person name="Rogers Y.H."/>
            <person name="Rohde C."/>
            <person name="Rozas J."/>
            <person name="Rubenfield M.J."/>
            <person name="Ruiz A."/>
            <person name="Russo S."/>
            <person name="Salzberg S.L."/>
            <person name="Sanchez-Gracia A."/>
            <person name="Saranga D.J."/>
            <person name="Sato H."/>
            <person name="Schaeffer S.W."/>
            <person name="Schatz M.C."/>
            <person name="Schlenke T."/>
            <person name="Schwartz R."/>
            <person name="Segarra C."/>
            <person name="Singh R.S."/>
            <person name="Sirot L."/>
            <person name="Sirota M."/>
            <person name="Sisneros N.B."/>
            <person name="Smith C.D."/>
            <person name="Smith T.F."/>
            <person name="Spieth J."/>
            <person name="Stage D.E."/>
            <person name="Stark A."/>
            <person name="Stephan W."/>
            <person name="Strausberg R.L."/>
            <person name="Strempel S."/>
            <person name="Sturgill D."/>
            <person name="Sutton G."/>
            <person name="Sutton G.G."/>
            <person name="Tao W."/>
            <person name="Teichmann S."/>
            <person name="Tobari Y.N."/>
            <person name="Tomimura Y."/>
            <person name="Tsolas J.M."/>
            <person name="Valente V.L."/>
            <person name="Venter E."/>
            <person name="Venter J.C."/>
            <person name="Vicario S."/>
            <person name="Vieira F.G."/>
            <person name="Vilella A.J."/>
            <person name="Villasante A."/>
            <person name="Walenz B."/>
            <person name="Wang J."/>
            <person name="Wasserman M."/>
            <person name="Watts T."/>
            <person name="Wilson D."/>
            <person name="Wilson R.K."/>
            <person name="Wing R.A."/>
            <person name="Wolfner M.F."/>
            <person name="Wong A."/>
            <person name="Wong G.K."/>
            <person name="Wu C.I."/>
            <person name="Wu G."/>
            <person name="Yamamoto D."/>
            <person name="Yang H.P."/>
            <person name="Yang S.P."/>
            <person name="Yorke J.A."/>
            <person name="Yoshida K."/>
            <person name="Zdobnov E."/>
            <person name="Zhang P."/>
            <person name="Zhang Y."/>
            <person name="Zimin A.V."/>
            <person name="Baldwin J."/>
            <person name="Abdouelleil A."/>
            <person name="Abdulkadir J."/>
            <person name="Abebe A."/>
            <person name="Abera B."/>
            <person name="Abreu J."/>
            <person name="Acer S.C."/>
            <person name="Aftuck L."/>
            <person name="Alexander A."/>
            <person name="An P."/>
            <person name="Anderson E."/>
            <person name="Anderson S."/>
            <person name="Arachi H."/>
            <person name="Azer M."/>
            <person name="Bachantsang P."/>
            <person name="Barry A."/>
            <person name="Bayul T."/>
            <person name="Berlin A."/>
            <person name="Bessette D."/>
            <person name="Bloom T."/>
            <person name="Blye J."/>
            <person name="Boguslavskiy L."/>
            <person name="Bonnet C."/>
            <person name="Boukhgalter B."/>
            <person name="Bourzgui I."/>
            <person name="Brown A."/>
            <person name="Cahill P."/>
            <person name="Channer S."/>
            <person name="Cheshatsang Y."/>
            <person name="Chuda L."/>
            <person name="Citroen M."/>
            <person name="Collymore A."/>
            <person name="Cooke P."/>
            <person name="Costello M."/>
            <person name="D'Aco K."/>
            <person name="Daza R."/>
            <person name="De Haan G."/>
            <person name="DeGray S."/>
            <person name="DeMaso C."/>
            <person name="Dhargay N."/>
            <person name="Dooley K."/>
            <person name="Dooley E."/>
            <person name="Doricent M."/>
            <person name="Dorje P."/>
            <person name="Dorjee K."/>
            <person name="Dupes A."/>
            <person name="Elong R."/>
            <person name="Falk J."/>
            <person name="Farina A."/>
            <person name="Faro S."/>
            <person name="Ferguson D."/>
            <person name="Fisher S."/>
            <person name="Foley C.D."/>
            <person name="Franke A."/>
            <person name="Friedrich D."/>
            <person name="Gadbois L."/>
            <person name="Gearin G."/>
            <person name="Gearin C.R."/>
            <person name="Giannoukos G."/>
            <person name="Goode T."/>
            <person name="Graham J."/>
            <person name="Grandbois E."/>
            <person name="Grewal S."/>
            <person name="Gyaltsen K."/>
            <person name="Hafez N."/>
            <person name="Hagos B."/>
            <person name="Hall J."/>
            <person name="Henson C."/>
            <person name="Hollinger A."/>
            <person name="Honan T."/>
            <person name="Huard M.D."/>
            <person name="Hughes L."/>
            <person name="Hurhula B."/>
            <person name="Husby M.E."/>
            <person name="Kamat A."/>
            <person name="Kanga B."/>
            <person name="Kashin S."/>
            <person name="Khazanovich D."/>
            <person name="Kisner P."/>
            <person name="Lance K."/>
            <person name="Lara M."/>
            <person name="Lee W."/>
            <person name="Lennon N."/>
            <person name="Letendre F."/>
            <person name="LeVine R."/>
            <person name="Lipovsky A."/>
            <person name="Liu X."/>
            <person name="Liu J."/>
            <person name="Liu S."/>
            <person name="Lokyitsang T."/>
            <person name="Lokyitsang Y."/>
            <person name="Lubonja R."/>
            <person name="Lui A."/>
            <person name="MacDonald P."/>
            <person name="Magnisalis V."/>
            <person name="Maru K."/>
            <person name="Matthews C."/>
            <person name="McCusker W."/>
            <person name="McDonough S."/>
            <person name="Mehta T."/>
            <person name="Meldrim J."/>
            <person name="Meneus L."/>
            <person name="Mihai O."/>
            <person name="Mihalev A."/>
            <person name="Mihova T."/>
            <person name="Mittelman R."/>
            <person name="Mlenga V."/>
            <person name="Montmayeur A."/>
            <person name="Mulrain L."/>
            <person name="Navidi A."/>
            <person name="Naylor J."/>
            <person name="Negash T."/>
            <person name="Nguyen T."/>
            <person name="Nguyen N."/>
            <person name="Nicol R."/>
            <person name="Norbu C."/>
            <person name="Norbu N."/>
            <person name="Novod N."/>
            <person name="O'Neill B."/>
            <person name="Osman S."/>
            <person name="Markiewicz E."/>
            <person name="Oyono O.L."/>
            <person name="Patti C."/>
            <person name="Phunkhang P."/>
            <person name="Pierre F."/>
            <person name="Priest M."/>
            <person name="Raghuraman S."/>
            <person name="Rege F."/>
            <person name="Reyes R."/>
            <person name="Rise C."/>
            <person name="Rogov P."/>
            <person name="Ross K."/>
            <person name="Ryan E."/>
            <person name="Settipalli S."/>
            <person name="Shea T."/>
            <person name="Sherpa N."/>
            <person name="Shi L."/>
            <person name="Shih D."/>
            <person name="Sparrow T."/>
            <person name="Spaulding J."/>
            <person name="Stalker J."/>
            <person name="Stange-Thomann N."/>
            <person name="Stavropoulos S."/>
            <person name="Stone C."/>
            <person name="Strader C."/>
            <person name="Tesfaye S."/>
            <person name="Thomson T."/>
            <person name="Thoulutsang Y."/>
            <person name="Thoulutsang D."/>
            <person name="Topham K."/>
            <person name="Topping I."/>
            <person name="Tsamla T."/>
            <person name="Vassiliev H."/>
            <person name="Vo A."/>
            <person name="Wangchuk T."/>
            <person name="Wangdi T."/>
            <person name="Weiand M."/>
            <person name="Wilkinson J."/>
            <person name="Wilson A."/>
            <person name="Yadav S."/>
            <person name="Young G."/>
            <person name="Yu Q."/>
            <person name="Zembek L."/>
            <person name="Zhong D."/>
            <person name="Zimmer A."/>
            <person name="Zwirko Z."/>
            <person name="Jaffe D.B."/>
            <person name="Alvarez P."/>
            <person name="Brockman W."/>
            <person name="Butler J."/>
            <person name="Chin C."/>
            <person name="Gnerre S."/>
            <person name="Grabherr M."/>
            <person name="Kleber M."/>
            <person name="Mauceli E."/>
            <person name="MacCallum I."/>
        </authorList>
    </citation>
    <scope>NUCLEOTIDE SEQUENCE [LARGE SCALE GENOMIC DNA]</scope>
    <source>
        <strain evidence="4">Tucson 15287-2541.00</strain>
    </source>
</reference>
<feature type="region of interest" description="Disordered" evidence="1">
    <location>
        <begin position="291"/>
        <end position="357"/>
    </location>
</feature>
<feature type="compositionally biased region" description="Polar residues" evidence="1">
    <location>
        <begin position="374"/>
        <end position="385"/>
    </location>
</feature>
<dbReference type="eggNOG" id="ENOG502S8ZV">
    <property type="taxonomic scope" value="Eukaryota"/>
</dbReference>
<keyword evidence="2" id="KW-1133">Transmembrane helix</keyword>
<name>B4JBK1_DROGR</name>
<dbReference type="AlphaFoldDB" id="B4JBK1"/>
<feature type="region of interest" description="Disordered" evidence="1">
    <location>
        <begin position="369"/>
        <end position="403"/>
    </location>
</feature>
<dbReference type="OMA" id="VYDYPMG"/>
<feature type="region of interest" description="Disordered" evidence="1">
    <location>
        <begin position="525"/>
        <end position="545"/>
    </location>
</feature>
<proteinExistence type="predicted"/>
<sequence>MLDYTEMSTKSRRRLPGVWTLILAMLLFAMTLTGVALLEASRSQSSQGDQSLNQIFNVNRLWSHFQLSSNKTDDEIAATVERIARDAKANASQIVNGHSNNYYEEQSAVLVNSESAQPRSDSDETDPYYDAAAEDYFNGQQLAESDDSYSDADSSVPSESEGRSAQGRPVDSFYGKWQYATQTPSPVTNNRKLQPVAVNRPPYDAYDEVYDYPMGFQPRPHTPHTNQLSSKQVASVPVNAISAAPVPQESSLVTFLKILKQMWDLYQALTSAWGKVADRHQASTEQLKKERLEKQRLRQQQQQIKSRINSKKPPRIEGDKFGQRNQTKKAKGTTSTTTKATTTRSPSKSTSTSKDFSDEVTLAPAVIVEPSKPVQENSPQETSVSRLRMKREPSPASSDVGEGRYIKGDPLKGYYDFVITEGSYKFWAAFQVGTALLIIYSTFAAIYYSKVNPLTSDYDYQDYLGGVRSFSGGDDDFVDDSEATSQPSTTSTTSRIMNWLPRTAHSLQFILDAIDKFPLDHDRKAETGWTTGNTEKTGSNDAESR</sequence>
<dbReference type="STRING" id="7222.B4JBK1"/>
<evidence type="ECO:0000313" key="4">
    <source>
        <dbReference type="Proteomes" id="UP000001070"/>
    </source>
</evidence>
<feature type="region of interest" description="Disordered" evidence="1">
    <location>
        <begin position="142"/>
        <end position="169"/>
    </location>
</feature>
<evidence type="ECO:0000313" key="3">
    <source>
        <dbReference type="EMBL" id="EDW04024.1"/>
    </source>
</evidence>
<dbReference type="OrthoDB" id="7614304at2759"/>
<dbReference type="HOGENOM" id="CLU_042130_0_0_1"/>
<feature type="compositionally biased region" description="Low complexity" evidence="1">
    <location>
        <begin position="332"/>
        <end position="354"/>
    </location>
</feature>
<keyword evidence="4" id="KW-1185">Reference proteome</keyword>
<keyword evidence="2" id="KW-0812">Transmembrane</keyword>
<organism evidence="4">
    <name type="scientific">Drosophila grimshawi</name>
    <name type="common">Hawaiian fruit fly</name>
    <name type="synonym">Idiomyia grimshawi</name>
    <dbReference type="NCBI Taxonomy" id="7222"/>
    <lineage>
        <taxon>Eukaryota</taxon>
        <taxon>Metazoa</taxon>
        <taxon>Ecdysozoa</taxon>
        <taxon>Arthropoda</taxon>
        <taxon>Hexapoda</taxon>
        <taxon>Insecta</taxon>
        <taxon>Pterygota</taxon>
        <taxon>Neoptera</taxon>
        <taxon>Endopterygota</taxon>
        <taxon>Diptera</taxon>
        <taxon>Brachycera</taxon>
        <taxon>Muscomorpha</taxon>
        <taxon>Ephydroidea</taxon>
        <taxon>Drosophilidae</taxon>
        <taxon>Drosophila</taxon>
        <taxon>Hawaiian Drosophila</taxon>
    </lineage>
</organism>
<keyword evidence="2" id="KW-0472">Membrane</keyword>
<dbReference type="EMBL" id="CH916368">
    <property type="protein sequence ID" value="EDW04024.1"/>
    <property type="molecule type" value="Genomic_DNA"/>
</dbReference>
<feature type="transmembrane region" description="Helical" evidence="2">
    <location>
        <begin position="426"/>
        <end position="448"/>
    </location>
</feature>
<dbReference type="InParanoid" id="B4JBK1"/>
<accession>B4JBK1</accession>
<evidence type="ECO:0000256" key="1">
    <source>
        <dbReference type="SAM" id="MobiDB-lite"/>
    </source>
</evidence>
<dbReference type="KEGG" id="dgr:6561792"/>